<comment type="caution">
    <text evidence="1">The sequence shown here is derived from an EMBL/GenBank/DDBJ whole genome shotgun (WGS) entry which is preliminary data.</text>
</comment>
<reference evidence="1 2" key="1">
    <citation type="submission" date="2019-10" db="EMBL/GenBank/DDBJ databases">
        <authorList>
            <person name="Palmer J.M."/>
        </authorList>
    </citation>
    <scope>NUCLEOTIDE SEQUENCE [LARGE SCALE GENOMIC DNA]</scope>
    <source>
        <strain evidence="1 2">TWF506</strain>
    </source>
</reference>
<gene>
    <name evidence="1" type="ORF">TWF506_006581</name>
</gene>
<accession>A0AAN8PLE7</accession>
<evidence type="ECO:0000313" key="2">
    <source>
        <dbReference type="Proteomes" id="UP001307849"/>
    </source>
</evidence>
<keyword evidence="2" id="KW-1185">Reference proteome</keyword>
<dbReference type="Proteomes" id="UP001307849">
    <property type="component" value="Unassembled WGS sequence"/>
</dbReference>
<dbReference type="AlphaFoldDB" id="A0AAN8PLE7"/>
<evidence type="ECO:0000313" key="1">
    <source>
        <dbReference type="EMBL" id="KAK6516688.1"/>
    </source>
</evidence>
<sequence length="63" mass="7529">MMKMKKRRKKKEHRGGSDVVDLVLRVRLSRKNCVLQQQEELKVIQEQKQEDNVCESGDFQLQE</sequence>
<dbReference type="EMBL" id="JAVHJM010000003">
    <property type="protein sequence ID" value="KAK6516688.1"/>
    <property type="molecule type" value="Genomic_DNA"/>
</dbReference>
<organism evidence="1 2">
    <name type="scientific">Arthrobotrys conoides</name>
    <dbReference type="NCBI Taxonomy" id="74498"/>
    <lineage>
        <taxon>Eukaryota</taxon>
        <taxon>Fungi</taxon>
        <taxon>Dikarya</taxon>
        <taxon>Ascomycota</taxon>
        <taxon>Pezizomycotina</taxon>
        <taxon>Orbiliomycetes</taxon>
        <taxon>Orbiliales</taxon>
        <taxon>Orbiliaceae</taxon>
        <taxon>Arthrobotrys</taxon>
    </lineage>
</organism>
<protein>
    <submittedName>
        <fullName evidence="1">Uncharacterized protein</fullName>
    </submittedName>
</protein>
<proteinExistence type="predicted"/>
<name>A0AAN8PLE7_9PEZI</name>